<dbReference type="AlphaFoldDB" id="A0A7K1TF37"/>
<dbReference type="Proteomes" id="UP000441336">
    <property type="component" value="Unassembled WGS sequence"/>
</dbReference>
<reference evidence="1 2" key="1">
    <citation type="submission" date="2019-12" db="EMBL/GenBank/DDBJ databases">
        <title>Hymenobacter sp. HMF4947 Genome sequencing and assembly.</title>
        <authorList>
            <person name="Kang H."/>
            <person name="Cha I."/>
            <person name="Kim H."/>
            <person name="Joh K."/>
        </authorList>
    </citation>
    <scope>NUCLEOTIDE SEQUENCE [LARGE SCALE GENOMIC DNA]</scope>
    <source>
        <strain evidence="1 2">HMF4947</strain>
    </source>
</reference>
<evidence type="ECO:0000313" key="2">
    <source>
        <dbReference type="Proteomes" id="UP000441336"/>
    </source>
</evidence>
<gene>
    <name evidence="1" type="ORF">GO988_11310</name>
</gene>
<dbReference type="EMBL" id="WQKZ01000002">
    <property type="protein sequence ID" value="MVN76912.1"/>
    <property type="molecule type" value="Genomic_DNA"/>
</dbReference>
<organism evidence="1 2">
    <name type="scientific">Hymenobacter ginkgonis</name>
    <dbReference type="NCBI Taxonomy" id="2682976"/>
    <lineage>
        <taxon>Bacteria</taxon>
        <taxon>Pseudomonadati</taxon>
        <taxon>Bacteroidota</taxon>
        <taxon>Cytophagia</taxon>
        <taxon>Cytophagales</taxon>
        <taxon>Hymenobacteraceae</taxon>
        <taxon>Hymenobacter</taxon>
    </lineage>
</organism>
<protein>
    <submittedName>
        <fullName evidence="1">Uncharacterized protein</fullName>
    </submittedName>
</protein>
<proteinExistence type="predicted"/>
<name>A0A7K1TF37_9BACT</name>
<keyword evidence="2" id="KW-1185">Reference proteome</keyword>
<accession>A0A7K1TF37</accession>
<dbReference type="RefSeq" id="WP_157565272.1">
    <property type="nucleotide sequence ID" value="NZ_WQKZ01000002.1"/>
</dbReference>
<comment type="caution">
    <text evidence="1">The sequence shown here is derived from an EMBL/GenBank/DDBJ whole genome shotgun (WGS) entry which is preliminary data.</text>
</comment>
<sequence>MPKQLTFPRVSLTDATTGKRLRVSGFAPGAALVPVPQPEPILGYCYQAGHLTVYVSGTMPLDMRSAQEQGCTDQEAWLVDELPAGIKEIDLTDCRREFSLLKAA</sequence>
<evidence type="ECO:0000313" key="1">
    <source>
        <dbReference type="EMBL" id="MVN76912.1"/>
    </source>
</evidence>